<sequence>MPVVDKNIARLSGQHRLGAWARCISTLTRVTWSGGHICLTGAVIATSWALRSLVKVDDVLFMSILLVNSSFRRPMSQTATERYVVQDLPDRYIRIRVLQEYIANRRNEFGEDWHLEVLRWSPGLLNRVLTSMSGGTEHPRSSPSHTAAKASNG</sequence>
<gene>
    <name evidence="2" type="ORF">EJ04DRAFT_310150</name>
</gene>
<evidence type="ECO:0000313" key="2">
    <source>
        <dbReference type="EMBL" id="KAF2739373.1"/>
    </source>
</evidence>
<name>A0A9P4R9M6_9PLEO</name>
<reference evidence="2" key="1">
    <citation type="journal article" date="2020" name="Stud. Mycol.">
        <title>101 Dothideomycetes genomes: a test case for predicting lifestyles and emergence of pathogens.</title>
        <authorList>
            <person name="Haridas S."/>
            <person name="Albert R."/>
            <person name="Binder M."/>
            <person name="Bloem J."/>
            <person name="Labutti K."/>
            <person name="Salamov A."/>
            <person name="Andreopoulos B."/>
            <person name="Baker S."/>
            <person name="Barry K."/>
            <person name="Bills G."/>
            <person name="Bluhm B."/>
            <person name="Cannon C."/>
            <person name="Castanera R."/>
            <person name="Culley D."/>
            <person name="Daum C."/>
            <person name="Ezra D."/>
            <person name="Gonzalez J."/>
            <person name="Henrissat B."/>
            <person name="Kuo A."/>
            <person name="Liang C."/>
            <person name="Lipzen A."/>
            <person name="Lutzoni F."/>
            <person name="Magnuson J."/>
            <person name="Mondo S."/>
            <person name="Nolan M."/>
            <person name="Ohm R."/>
            <person name="Pangilinan J."/>
            <person name="Park H.-J."/>
            <person name="Ramirez L."/>
            <person name="Alfaro M."/>
            <person name="Sun H."/>
            <person name="Tritt A."/>
            <person name="Yoshinaga Y."/>
            <person name="Zwiers L.-H."/>
            <person name="Turgeon B."/>
            <person name="Goodwin S."/>
            <person name="Spatafora J."/>
            <person name="Crous P."/>
            <person name="Grigoriev I."/>
        </authorList>
    </citation>
    <scope>NUCLEOTIDE SEQUENCE</scope>
    <source>
        <strain evidence="2">CBS 125425</strain>
    </source>
</reference>
<dbReference type="AlphaFoldDB" id="A0A9P4R9M6"/>
<accession>A0A9P4R9M6</accession>
<proteinExistence type="predicted"/>
<protein>
    <submittedName>
        <fullName evidence="2">Uncharacterized protein</fullName>
    </submittedName>
</protein>
<dbReference type="Proteomes" id="UP000799444">
    <property type="component" value="Unassembled WGS sequence"/>
</dbReference>
<evidence type="ECO:0000256" key="1">
    <source>
        <dbReference type="SAM" id="MobiDB-lite"/>
    </source>
</evidence>
<dbReference type="OrthoDB" id="5285048at2759"/>
<feature type="compositionally biased region" description="Polar residues" evidence="1">
    <location>
        <begin position="141"/>
        <end position="153"/>
    </location>
</feature>
<evidence type="ECO:0000313" key="3">
    <source>
        <dbReference type="Proteomes" id="UP000799444"/>
    </source>
</evidence>
<organism evidence="2 3">
    <name type="scientific">Polyplosphaeria fusca</name>
    <dbReference type="NCBI Taxonomy" id="682080"/>
    <lineage>
        <taxon>Eukaryota</taxon>
        <taxon>Fungi</taxon>
        <taxon>Dikarya</taxon>
        <taxon>Ascomycota</taxon>
        <taxon>Pezizomycotina</taxon>
        <taxon>Dothideomycetes</taxon>
        <taxon>Pleosporomycetidae</taxon>
        <taxon>Pleosporales</taxon>
        <taxon>Tetraplosphaeriaceae</taxon>
        <taxon>Polyplosphaeria</taxon>
    </lineage>
</organism>
<dbReference type="EMBL" id="ML996104">
    <property type="protein sequence ID" value="KAF2739373.1"/>
    <property type="molecule type" value="Genomic_DNA"/>
</dbReference>
<keyword evidence="3" id="KW-1185">Reference proteome</keyword>
<comment type="caution">
    <text evidence="2">The sequence shown here is derived from an EMBL/GenBank/DDBJ whole genome shotgun (WGS) entry which is preliminary data.</text>
</comment>
<feature type="region of interest" description="Disordered" evidence="1">
    <location>
        <begin position="132"/>
        <end position="153"/>
    </location>
</feature>